<evidence type="ECO:0000256" key="1">
    <source>
        <dbReference type="SAM" id="MobiDB-lite"/>
    </source>
</evidence>
<organism evidence="2 3">
    <name type="scientific">Linum trigynum</name>
    <dbReference type="NCBI Taxonomy" id="586398"/>
    <lineage>
        <taxon>Eukaryota</taxon>
        <taxon>Viridiplantae</taxon>
        <taxon>Streptophyta</taxon>
        <taxon>Embryophyta</taxon>
        <taxon>Tracheophyta</taxon>
        <taxon>Spermatophyta</taxon>
        <taxon>Magnoliopsida</taxon>
        <taxon>eudicotyledons</taxon>
        <taxon>Gunneridae</taxon>
        <taxon>Pentapetalae</taxon>
        <taxon>rosids</taxon>
        <taxon>fabids</taxon>
        <taxon>Malpighiales</taxon>
        <taxon>Linaceae</taxon>
        <taxon>Linum</taxon>
    </lineage>
</organism>
<dbReference type="EMBL" id="OZ034816">
    <property type="protein sequence ID" value="CAL1379483.1"/>
    <property type="molecule type" value="Genomic_DNA"/>
</dbReference>
<reference evidence="2 3" key="1">
    <citation type="submission" date="2024-04" db="EMBL/GenBank/DDBJ databases">
        <authorList>
            <person name="Fracassetti M."/>
        </authorList>
    </citation>
    <scope>NUCLEOTIDE SEQUENCE [LARGE SCALE GENOMIC DNA]</scope>
</reference>
<protein>
    <submittedName>
        <fullName evidence="2">Uncharacterized protein</fullName>
    </submittedName>
</protein>
<feature type="region of interest" description="Disordered" evidence="1">
    <location>
        <begin position="1"/>
        <end position="22"/>
    </location>
</feature>
<sequence>MEMEMEEEVNTSRDARPSAWAGGSCGRLFGTTTLRAAWYVAESDTEDILQVEKEEDDVCDEKENNPN</sequence>
<keyword evidence="3" id="KW-1185">Reference proteome</keyword>
<accession>A0AAV2E130</accession>
<name>A0AAV2E130_9ROSI</name>
<dbReference type="Proteomes" id="UP001497516">
    <property type="component" value="Chromosome 3"/>
</dbReference>
<evidence type="ECO:0000313" key="2">
    <source>
        <dbReference type="EMBL" id="CAL1379483.1"/>
    </source>
</evidence>
<gene>
    <name evidence="2" type="ORF">LTRI10_LOCUS21000</name>
</gene>
<dbReference type="AlphaFoldDB" id="A0AAV2E130"/>
<evidence type="ECO:0000313" key="3">
    <source>
        <dbReference type="Proteomes" id="UP001497516"/>
    </source>
</evidence>
<proteinExistence type="predicted"/>